<dbReference type="InterPro" id="IPR014729">
    <property type="entry name" value="Rossmann-like_a/b/a_fold"/>
</dbReference>
<dbReference type="GO" id="GO:0005737">
    <property type="term" value="C:cytoplasm"/>
    <property type="evidence" value="ECO:0007669"/>
    <property type="project" value="UniProtKB-SubCell"/>
</dbReference>
<keyword evidence="4 5" id="KW-0963">Cytoplasm</keyword>
<comment type="similarity">
    <text evidence="2 5">Belongs to the universal stress protein A family.</text>
</comment>
<evidence type="ECO:0000256" key="3">
    <source>
        <dbReference type="ARBA" id="ARBA00011738"/>
    </source>
</evidence>
<evidence type="ECO:0000313" key="7">
    <source>
        <dbReference type="EMBL" id="HEB95094.1"/>
    </source>
</evidence>
<dbReference type="AlphaFoldDB" id="A0A831RM78"/>
<dbReference type="PANTHER" id="PTHR46268:SF23">
    <property type="entry name" value="UNIVERSAL STRESS PROTEIN A-RELATED"/>
    <property type="match status" value="1"/>
</dbReference>
<evidence type="ECO:0000259" key="6">
    <source>
        <dbReference type="Pfam" id="PF00582"/>
    </source>
</evidence>
<dbReference type="InterPro" id="IPR006015">
    <property type="entry name" value="Universal_stress_UspA"/>
</dbReference>
<evidence type="ECO:0000256" key="5">
    <source>
        <dbReference type="PIRNR" id="PIRNR006276"/>
    </source>
</evidence>
<proteinExistence type="inferred from homology"/>
<evidence type="ECO:0000256" key="2">
    <source>
        <dbReference type="ARBA" id="ARBA00008791"/>
    </source>
</evidence>
<organism evidence="7">
    <name type="scientific">Sedimenticola thiotaurini</name>
    <dbReference type="NCBI Taxonomy" id="1543721"/>
    <lineage>
        <taxon>Bacteria</taxon>
        <taxon>Pseudomonadati</taxon>
        <taxon>Pseudomonadota</taxon>
        <taxon>Gammaproteobacteria</taxon>
        <taxon>Chromatiales</taxon>
        <taxon>Sedimenticolaceae</taxon>
        <taxon>Sedimenticola</taxon>
    </lineage>
</organism>
<dbReference type="SUPFAM" id="SSF52402">
    <property type="entry name" value="Adenine nucleotide alpha hydrolases-like"/>
    <property type="match status" value="1"/>
</dbReference>
<accession>A0A831RM78</accession>
<dbReference type="Proteomes" id="UP000886251">
    <property type="component" value="Unassembled WGS sequence"/>
</dbReference>
<dbReference type="EMBL" id="DRKP01000018">
    <property type="protein sequence ID" value="HEB95094.1"/>
    <property type="molecule type" value="Genomic_DNA"/>
</dbReference>
<dbReference type="Pfam" id="PF00582">
    <property type="entry name" value="Usp"/>
    <property type="match status" value="1"/>
</dbReference>
<comment type="subcellular location">
    <subcellularLocation>
        <location evidence="1 5">Cytoplasm</location>
    </subcellularLocation>
</comment>
<reference evidence="7" key="1">
    <citation type="journal article" date="2020" name="mSystems">
        <title>Genome- and Community-Level Interaction Insights into Carbon Utilization and Element Cycling Functions of Hydrothermarchaeota in Hydrothermal Sediment.</title>
        <authorList>
            <person name="Zhou Z."/>
            <person name="Liu Y."/>
            <person name="Xu W."/>
            <person name="Pan J."/>
            <person name="Luo Z.H."/>
            <person name="Li M."/>
        </authorList>
    </citation>
    <scope>NUCLEOTIDE SEQUENCE [LARGE SCALE GENOMIC DNA]</scope>
    <source>
        <strain evidence="7">HyVt-443</strain>
    </source>
</reference>
<sequence>MADYRQILVAVDFTPETEQITSRARELARQNGARVALVHVVELEVPSYPADLPLPGELDFSRRLLEQAGVSLKELAITHGLGEAKRYVESGSAKRVIVQLAEDTGADLIVLGSHGRHGLQRLLGDTAIGVLHRAPCDVLAVRIVQQ</sequence>
<protein>
    <recommendedName>
        <fullName evidence="5">Universal stress protein</fullName>
    </recommendedName>
</protein>
<name>A0A831RM78_9GAMM</name>
<evidence type="ECO:0000256" key="1">
    <source>
        <dbReference type="ARBA" id="ARBA00004496"/>
    </source>
</evidence>
<comment type="subunit">
    <text evidence="3">Homodimer.</text>
</comment>
<dbReference type="PRINTS" id="PR01438">
    <property type="entry name" value="UNVRSLSTRESS"/>
</dbReference>
<gene>
    <name evidence="7" type="ORF">ENI96_01525</name>
</gene>
<dbReference type="Gene3D" id="3.40.50.620">
    <property type="entry name" value="HUPs"/>
    <property type="match status" value="1"/>
</dbReference>
<dbReference type="InterPro" id="IPR006016">
    <property type="entry name" value="UspA"/>
</dbReference>
<dbReference type="PANTHER" id="PTHR46268">
    <property type="entry name" value="STRESS RESPONSE PROTEIN NHAX"/>
    <property type="match status" value="1"/>
</dbReference>
<dbReference type="PIRSF" id="PIRSF006276">
    <property type="entry name" value="UspA"/>
    <property type="match status" value="1"/>
</dbReference>
<feature type="domain" description="UspA" evidence="6">
    <location>
        <begin position="4"/>
        <end position="142"/>
    </location>
</feature>
<comment type="caution">
    <text evidence="7">The sequence shown here is derived from an EMBL/GenBank/DDBJ whole genome shotgun (WGS) entry which is preliminary data.</text>
</comment>
<evidence type="ECO:0000256" key="4">
    <source>
        <dbReference type="ARBA" id="ARBA00022490"/>
    </source>
</evidence>